<evidence type="ECO:0000256" key="1">
    <source>
        <dbReference type="ARBA" id="ARBA00022553"/>
    </source>
</evidence>
<evidence type="ECO:0000313" key="9">
    <source>
        <dbReference type="EMBL" id="KAK0131503.1"/>
    </source>
</evidence>
<dbReference type="SMART" id="SM01169">
    <property type="entry name" value="DUF1943"/>
    <property type="match status" value="1"/>
</dbReference>
<dbReference type="InterPro" id="IPR015258">
    <property type="entry name" value="Vitellinogen_b-sht_shell"/>
</dbReference>
<evidence type="ECO:0000256" key="7">
    <source>
        <dbReference type="SAM" id="SignalP"/>
    </source>
</evidence>
<evidence type="ECO:0000256" key="5">
    <source>
        <dbReference type="ARBA" id="ARBA00023180"/>
    </source>
</evidence>
<dbReference type="SUPFAM" id="SSF56968">
    <property type="entry name" value="Lipovitellin-phosvitin complex, beta-sheet shell regions"/>
    <property type="match status" value="3"/>
</dbReference>
<dbReference type="GO" id="GO:0005319">
    <property type="term" value="F:lipid transporter activity"/>
    <property type="evidence" value="ECO:0007669"/>
    <property type="project" value="InterPro"/>
</dbReference>
<dbReference type="PANTHER" id="PTHR23345">
    <property type="entry name" value="VITELLOGENIN-RELATED"/>
    <property type="match status" value="1"/>
</dbReference>
<protein>
    <submittedName>
        <fullName evidence="9">Vitellogenin</fullName>
    </submittedName>
</protein>
<dbReference type="SMART" id="SM00638">
    <property type="entry name" value="LPD_N"/>
    <property type="match status" value="1"/>
</dbReference>
<keyword evidence="2 7" id="KW-0732">Signal</keyword>
<keyword evidence="1" id="KW-0597">Phosphoprotein</keyword>
<dbReference type="InterPro" id="IPR015255">
    <property type="entry name" value="Vitellinogen_open_b-sht"/>
</dbReference>
<keyword evidence="4" id="KW-1015">Disulfide bond</keyword>
<keyword evidence="10" id="KW-1185">Reference proteome</keyword>
<dbReference type="Gene3D" id="2.20.90.10">
    <property type="entry name" value="Vitellinogen, beta-sheet shell domain"/>
    <property type="match status" value="1"/>
</dbReference>
<name>A0AA47M0R5_MERPO</name>
<dbReference type="InterPro" id="IPR015817">
    <property type="entry name" value="Vitellinogen_open_b-sht_sub1"/>
</dbReference>
<dbReference type="InterPro" id="IPR015816">
    <property type="entry name" value="Vitellinogen_b-sht_N"/>
</dbReference>
<feature type="domain" description="Vitellogenin" evidence="8">
    <location>
        <begin position="17"/>
        <end position="673"/>
    </location>
</feature>
<dbReference type="Pfam" id="PF09175">
    <property type="entry name" value="Vit_b-sht_shell"/>
    <property type="match status" value="1"/>
</dbReference>
<dbReference type="Proteomes" id="UP001174136">
    <property type="component" value="Unassembled WGS sequence"/>
</dbReference>
<dbReference type="GO" id="GO:0045735">
    <property type="term" value="F:nutrient reservoir activity"/>
    <property type="evidence" value="ECO:0007669"/>
    <property type="project" value="UniProtKB-KW"/>
</dbReference>
<keyword evidence="5" id="KW-0325">Glycoprotein</keyword>
<dbReference type="InterPro" id="IPR001747">
    <property type="entry name" value="Vitellogenin_N"/>
</dbReference>
<dbReference type="AlphaFoldDB" id="A0AA47M0R5"/>
<dbReference type="Gene3D" id="2.20.50.20">
    <property type="entry name" value="Lipovitellin. Chain A, domain 3"/>
    <property type="match status" value="2"/>
</dbReference>
<dbReference type="PANTHER" id="PTHR23345:SF29">
    <property type="entry name" value="VITELLOGENIN 3, PHOSVITINLESS"/>
    <property type="match status" value="1"/>
</dbReference>
<accession>A0AA47M0R5</accession>
<dbReference type="InterPro" id="IPR015819">
    <property type="entry name" value="Lipid_transp_b-sht_shell"/>
</dbReference>
<dbReference type="Pfam" id="PF01347">
    <property type="entry name" value="Vitellogenin_N"/>
    <property type="match status" value="2"/>
</dbReference>
<dbReference type="Gene3D" id="2.20.80.10">
    <property type="entry name" value="Lipovitellin-phosvitin complex, chain A, domain 4"/>
    <property type="match status" value="1"/>
</dbReference>
<evidence type="ECO:0000259" key="8">
    <source>
        <dbReference type="PROSITE" id="PS51211"/>
    </source>
</evidence>
<dbReference type="SMART" id="SM01170">
    <property type="entry name" value="DUF1944"/>
    <property type="match status" value="1"/>
</dbReference>
<dbReference type="SUPFAM" id="SSF48431">
    <property type="entry name" value="Lipovitellin-phosvitin complex, superhelical domain"/>
    <property type="match status" value="1"/>
</dbReference>
<feature type="signal peptide" evidence="7">
    <location>
        <begin position="1"/>
        <end position="15"/>
    </location>
</feature>
<dbReference type="GO" id="GO:0032355">
    <property type="term" value="P:response to estradiol"/>
    <property type="evidence" value="ECO:0007669"/>
    <property type="project" value="TreeGrafter"/>
</dbReference>
<dbReference type="FunFam" id="2.20.80.10:FF:000001">
    <property type="entry name" value="Vitellogenin 7"/>
    <property type="match status" value="1"/>
</dbReference>
<comment type="caution">
    <text evidence="6">Lacks conserved residue(s) required for the propagation of feature annotation.</text>
</comment>
<evidence type="ECO:0000256" key="3">
    <source>
        <dbReference type="ARBA" id="ARBA00022761"/>
    </source>
</evidence>
<dbReference type="Gene3D" id="1.25.10.20">
    <property type="entry name" value="Vitellinogen, superhelical"/>
    <property type="match status" value="1"/>
</dbReference>
<proteinExistence type="predicted"/>
<dbReference type="InterPro" id="IPR050733">
    <property type="entry name" value="Vitellogenin/Apolipophorin"/>
</dbReference>
<evidence type="ECO:0000313" key="10">
    <source>
        <dbReference type="Proteomes" id="UP001174136"/>
    </source>
</evidence>
<organism evidence="9 10">
    <name type="scientific">Merluccius polli</name>
    <name type="common">Benguela hake</name>
    <name type="synonym">Merluccius cadenati</name>
    <dbReference type="NCBI Taxonomy" id="89951"/>
    <lineage>
        <taxon>Eukaryota</taxon>
        <taxon>Metazoa</taxon>
        <taxon>Chordata</taxon>
        <taxon>Craniata</taxon>
        <taxon>Vertebrata</taxon>
        <taxon>Euteleostomi</taxon>
        <taxon>Actinopterygii</taxon>
        <taxon>Neopterygii</taxon>
        <taxon>Teleostei</taxon>
        <taxon>Neoteleostei</taxon>
        <taxon>Acanthomorphata</taxon>
        <taxon>Zeiogadaria</taxon>
        <taxon>Gadariae</taxon>
        <taxon>Gadiformes</taxon>
        <taxon>Gadoidei</taxon>
        <taxon>Merlucciidae</taxon>
        <taxon>Merluccius</taxon>
    </lineage>
</organism>
<evidence type="ECO:0000256" key="2">
    <source>
        <dbReference type="ARBA" id="ARBA00022729"/>
    </source>
</evidence>
<keyword evidence="3" id="KW-0758">Storage protein</keyword>
<dbReference type="PROSITE" id="PS51211">
    <property type="entry name" value="VITELLOGENIN"/>
    <property type="match status" value="1"/>
</dbReference>
<gene>
    <name evidence="9" type="primary">VIT</name>
    <name evidence="9" type="ORF">N1851_033801</name>
</gene>
<reference evidence="9" key="1">
    <citation type="journal article" date="2023" name="Front. Mar. Sci.">
        <title>A new Merluccius polli reference genome to investigate the effects of global change in West African waters.</title>
        <authorList>
            <person name="Mateo J.L."/>
            <person name="Blanco-Fernandez C."/>
            <person name="Garcia-Vazquez E."/>
            <person name="Machado-Schiaffino G."/>
        </authorList>
    </citation>
    <scope>NUCLEOTIDE SEQUENCE</scope>
    <source>
        <strain evidence="9">C29</strain>
        <tissue evidence="9">Fin</tissue>
    </source>
</reference>
<dbReference type="GO" id="GO:0071391">
    <property type="term" value="P:cellular response to estrogen stimulus"/>
    <property type="evidence" value="ECO:0007669"/>
    <property type="project" value="TreeGrafter"/>
</dbReference>
<dbReference type="InterPro" id="IPR011030">
    <property type="entry name" value="Lipovitellin_superhlx_dom"/>
</dbReference>
<feature type="chain" id="PRO_5041217654" evidence="7">
    <location>
        <begin position="16"/>
        <end position="1204"/>
    </location>
</feature>
<dbReference type="InterPro" id="IPR037088">
    <property type="entry name" value="Vitellinogen_b-sht_shell_sf"/>
</dbReference>
<dbReference type="Pfam" id="PF09172">
    <property type="entry name" value="Vit_open_b-sht"/>
    <property type="match status" value="1"/>
</dbReference>
<dbReference type="Gene3D" id="2.30.230.10">
    <property type="entry name" value="Lipovitellin, beta-sheet shell regions, chain A"/>
    <property type="match status" value="1"/>
</dbReference>
<dbReference type="EMBL" id="JAOPHQ010006541">
    <property type="protein sequence ID" value="KAK0131503.1"/>
    <property type="molecule type" value="Genomic_DNA"/>
</dbReference>
<comment type="caution">
    <text evidence="9">The sequence shown here is derived from an EMBL/GenBank/DDBJ whole genome shotgun (WGS) entry which is preliminary data.</text>
</comment>
<evidence type="ECO:0000256" key="6">
    <source>
        <dbReference type="PROSITE-ProRule" id="PRU00557"/>
    </source>
</evidence>
<evidence type="ECO:0000256" key="4">
    <source>
        <dbReference type="ARBA" id="ARBA00023157"/>
    </source>
</evidence>
<sequence length="1204" mass="134066">MRGLILCCLVALADLSLDPKKTYDYKYVGLVNFGRGLPNLAESGVRLSCKVKIFSASAQAFMLQVSDLAFEEFNGFPGKNAFHGAPKLAARISAQLAKPFMFEYAGGHVGNIQAPAGTSDAIVNIVRGILGFFQLTVKTTQRVYTVEELGLHGLCQSNYAVEENTESEMIITQVVDFSNCREKAELISGMAMAVPDQVAAEKGDSIVSTVKYAYTLKPTAAGGMITKAHALEQQHFSPFNVKGGSFKMQATAAIFHSVRDMYVKCPSSGRKELFFLGMTETAGAPTLGPMEPKGNIVYKFVHNQANLPILMQDLENPIPKLVELIKHLAQANIYQIDSATTEDVMKAIQLFRVVPFEGLDALWKQLSGNAEHRQWFLNLVVEVNDARILRFLEERFKAGDLGHTEAWQTLLLAFNHLQALPELVEMAKGFLTIPFSKSDPFVWHSVVLAYGSLVYKHCNYYTPCPVAAVQPLLDMAVDGLKRASEEDMVLALKALGNAGHLASIKTIMRFLPGVAANPVALPAHVQSAAVQSLRLIATRDPHSVQEIGMSLFLQRDIPAEVRMLAFVVIFQTKPPMALVSMLTSHLMEEKDLEVASFAYSYIKSLARSSTPDNRYLSTTCSVAVRILAPKFGRLSFHYSKAVSMDWFSDDLLMGTSMEFLMLQSQSNILPTEMMLKGKYFFIGRILQLLEFGIRPEGIKQMFGADIPGFRGDLSFNDLQAVLKAFQGWEKVPNDKPLLSFFARASGQEWFFVDLKKEFVQSLIKAFSPSAGKDSPVWEIIDNLKKGFVWHWTKPYLIAETRYFQATTLGLPIEISKYYQTVNGITANVKAAVNPPVMEHLGQLMTSEISLETDGFIGFTKDFWLFHGINTELFQCGTEFKSKSPVTVPWRFSAKVNIRDKKFELDFPPCKEPVELITLESNVYAVSRNIEDPAVAKMTPMMPVAMDNPATVKSEPQVVAPHLWHPAPKVCAESTVYGLGVCMESELRRAYYHEEYPLYYFLGYTHFALSIVPVQPIKPIEKIHVEVNAGPNTHPISARELLQTLRRLSKVNGVRDHVEAMKNLDSSSASSSTEDVQQTPRDIVTEVILESSPEAVFNVRVLAMSSSKPEGYDAAFYYTPEAHLENVQLIVSQTGEDANWKLCTDAVVHKTHALAKAHVRWGAECQSYEMSMKVATAYLPGSRPTLKAKLHWARVPEYMVEMGMR</sequence>